<evidence type="ECO:0000313" key="1">
    <source>
        <dbReference type="EMBL" id="CAG8536393.1"/>
    </source>
</evidence>
<dbReference type="OrthoDB" id="2410483at2759"/>
<gene>
    <name evidence="1" type="ORF">AMORRO_LOCUS4915</name>
</gene>
<accession>A0A9N9ANY3</accession>
<dbReference type="Proteomes" id="UP000789342">
    <property type="component" value="Unassembled WGS sequence"/>
</dbReference>
<organism evidence="1 2">
    <name type="scientific">Acaulospora morrowiae</name>
    <dbReference type="NCBI Taxonomy" id="94023"/>
    <lineage>
        <taxon>Eukaryota</taxon>
        <taxon>Fungi</taxon>
        <taxon>Fungi incertae sedis</taxon>
        <taxon>Mucoromycota</taxon>
        <taxon>Glomeromycotina</taxon>
        <taxon>Glomeromycetes</taxon>
        <taxon>Diversisporales</taxon>
        <taxon>Acaulosporaceae</taxon>
        <taxon>Acaulospora</taxon>
    </lineage>
</organism>
<proteinExistence type="predicted"/>
<comment type="caution">
    <text evidence="1">The sequence shown here is derived from an EMBL/GenBank/DDBJ whole genome shotgun (WGS) entry which is preliminary data.</text>
</comment>
<reference evidence="1" key="1">
    <citation type="submission" date="2021-06" db="EMBL/GenBank/DDBJ databases">
        <authorList>
            <person name="Kallberg Y."/>
            <person name="Tangrot J."/>
            <person name="Rosling A."/>
        </authorList>
    </citation>
    <scope>NUCLEOTIDE SEQUENCE</scope>
    <source>
        <strain evidence="1">CL551</strain>
    </source>
</reference>
<protein>
    <submittedName>
        <fullName evidence="1">13726_t:CDS:1</fullName>
    </submittedName>
</protein>
<dbReference type="EMBL" id="CAJVPV010002810">
    <property type="protein sequence ID" value="CAG8536393.1"/>
    <property type="molecule type" value="Genomic_DNA"/>
</dbReference>
<dbReference type="AlphaFoldDB" id="A0A9N9ANY3"/>
<evidence type="ECO:0000313" key="2">
    <source>
        <dbReference type="Proteomes" id="UP000789342"/>
    </source>
</evidence>
<keyword evidence="2" id="KW-1185">Reference proteome</keyword>
<sequence>MYKYCFKGQCVDRCNNDDDCPLKKCVDGTCKCNSDNDCPAPFPYCYPVAGDLGDCRVCKTDSDCSAAISIGWFYCIDGNCKACRDHSQCPDGYFCNNNNGCQKCQKDSDCPSSLGSFCNLEQGMCCTKPDCTCDTSVDCSEYFPNCIYSKFYNEGCACKTRFDCPKYGYCGPEGYCKKCPLQHNFCPASEK</sequence>
<name>A0A9N9ANY3_9GLOM</name>